<comment type="caution">
    <text evidence="1">The sequence shown here is derived from an EMBL/GenBank/DDBJ whole genome shotgun (WGS) entry which is preliminary data.</text>
</comment>
<organism evidence="1 2">
    <name type="scientific">Malaciobacter mytili LMG 24559</name>
    <dbReference type="NCBI Taxonomy" id="1032238"/>
    <lineage>
        <taxon>Bacteria</taxon>
        <taxon>Pseudomonadati</taxon>
        <taxon>Campylobacterota</taxon>
        <taxon>Epsilonproteobacteria</taxon>
        <taxon>Campylobacterales</taxon>
        <taxon>Arcobacteraceae</taxon>
        <taxon>Malaciobacter</taxon>
    </lineage>
</organism>
<gene>
    <name evidence="1" type="ORF">CP985_14370</name>
</gene>
<keyword evidence="2" id="KW-1185">Reference proteome</keyword>
<protein>
    <submittedName>
        <fullName evidence="1">Uncharacterized protein</fullName>
    </submittedName>
</protein>
<dbReference type="KEGG" id="amyt:AMYT_a0025"/>
<sequence>MKISSNINEVFFEEENRVIVCPLTKEIIADNSLTVYEGDKESSLIGYIDGEVYLIFNREFKRELQENGIFGEHEETLKLAEKKYVVIEFEDDTYCPTFFLEDKEGKIADLIKKYATVDEFIKKEMTEKS</sequence>
<reference evidence="1 2" key="1">
    <citation type="submission" date="2017-09" db="EMBL/GenBank/DDBJ databases">
        <title>Genomics of the genus Arcobacter.</title>
        <authorList>
            <person name="Perez-Cataluna A."/>
            <person name="Figueras M.J."/>
            <person name="Salas-Masso N."/>
        </authorList>
    </citation>
    <scope>NUCLEOTIDE SEQUENCE [LARGE SCALE GENOMIC DNA]</scope>
    <source>
        <strain evidence="1 2">CECT 7386</strain>
    </source>
</reference>
<accession>A0AAX2ABA6</accession>
<dbReference type="RefSeq" id="WP_114843234.1">
    <property type="nucleotide sequence ID" value="NZ_CP031220.1"/>
</dbReference>
<dbReference type="AlphaFoldDB" id="A0AAX2ABA6"/>
<dbReference type="EMBL" id="NXID01000080">
    <property type="protein sequence ID" value="RXK12389.1"/>
    <property type="molecule type" value="Genomic_DNA"/>
</dbReference>
<evidence type="ECO:0000313" key="2">
    <source>
        <dbReference type="Proteomes" id="UP000290092"/>
    </source>
</evidence>
<evidence type="ECO:0000313" key="1">
    <source>
        <dbReference type="EMBL" id="RXK12389.1"/>
    </source>
</evidence>
<dbReference type="Proteomes" id="UP000290092">
    <property type="component" value="Unassembled WGS sequence"/>
</dbReference>
<proteinExistence type="predicted"/>
<name>A0AAX2ABA6_9BACT</name>